<keyword evidence="3" id="KW-1185">Reference proteome</keyword>
<sequence length="105" mass="11714">MEQATWRNCGGGPYPRGGPRHRDCQPRLRSGVFIKVHYRATLCASVNNHIILTIVPLPVEAGFINNDPHVMKKNALYQRDIHYPVCYACDVISLEISKGNLPATA</sequence>
<organism evidence="2 3">
    <name type="scientific">Araneus ventricosus</name>
    <name type="common">Orbweaver spider</name>
    <name type="synonym">Epeira ventricosa</name>
    <dbReference type="NCBI Taxonomy" id="182803"/>
    <lineage>
        <taxon>Eukaryota</taxon>
        <taxon>Metazoa</taxon>
        <taxon>Ecdysozoa</taxon>
        <taxon>Arthropoda</taxon>
        <taxon>Chelicerata</taxon>
        <taxon>Arachnida</taxon>
        <taxon>Araneae</taxon>
        <taxon>Araneomorphae</taxon>
        <taxon>Entelegynae</taxon>
        <taxon>Araneoidea</taxon>
        <taxon>Araneidae</taxon>
        <taxon>Araneus</taxon>
    </lineage>
</organism>
<feature type="region of interest" description="Disordered" evidence="1">
    <location>
        <begin position="1"/>
        <end position="22"/>
    </location>
</feature>
<proteinExistence type="predicted"/>
<dbReference type="Proteomes" id="UP000499080">
    <property type="component" value="Unassembled WGS sequence"/>
</dbReference>
<dbReference type="AlphaFoldDB" id="A0A4Y2BJ87"/>
<accession>A0A4Y2BJ87</accession>
<evidence type="ECO:0000313" key="3">
    <source>
        <dbReference type="Proteomes" id="UP000499080"/>
    </source>
</evidence>
<gene>
    <name evidence="2" type="ORF">AVEN_195116_1</name>
</gene>
<reference evidence="2 3" key="1">
    <citation type="journal article" date="2019" name="Sci. Rep.">
        <title>Orb-weaving spider Araneus ventricosus genome elucidates the spidroin gene catalogue.</title>
        <authorList>
            <person name="Kono N."/>
            <person name="Nakamura H."/>
            <person name="Ohtoshi R."/>
            <person name="Moran D.A.P."/>
            <person name="Shinohara A."/>
            <person name="Yoshida Y."/>
            <person name="Fujiwara M."/>
            <person name="Mori M."/>
            <person name="Tomita M."/>
            <person name="Arakawa K."/>
        </authorList>
    </citation>
    <scope>NUCLEOTIDE SEQUENCE [LARGE SCALE GENOMIC DNA]</scope>
</reference>
<evidence type="ECO:0000256" key="1">
    <source>
        <dbReference type="SAM" id="MobiDB-lite"/>
    </source>
</evidence>
<name>A0A4Y2BJ87_ARAVE</name>
<protein>
    <submittedName>
        <fullName evidence="2">Uncharacterized protein</fullName>
    </submittedName>
</protein>
<dbReference type="EMBL" id="BGPR01000077">
    <property type="protein sequence ID" value="GBL91224.1"/>
    <property type="molecule type" value="Genomic_DNA"/>
</dbReference>
<comment type="caution">
    <text evidence="2">The sequence shown here is derived from an EMBL/GenBank/DDBJ whole genome shotgun (WGS) entry which is preliminary data.</text>
</comment>
<evidence type="ECO:0000313" key="2">
    <source>
        <dbReference type="EMBL" id="GBL91224.1"/>
    </source>
</evidence>